<dbReference type="EMBL" id="VSSQ01013153">
    <property type="protein sequence ID" value="MPM50842.1"/>
    <property type="molecule type" value="Genomic_DNA"/>
</dbReference>
<organism evidence="1">
    <name type="scientific">bioreactor metagenome</name>
    <dbReference type="NCBI Taxonomy" id="1076179"/>
    <lineage>
        <taxon>unclassified sequences</taxon>
        <taxon>metagenomes</taxon>
        <taxon>ecological metagenomes</taxon>
    </lineage>
</organism>
<proteinExistence type="predicted"/>
<protein>
    <submittedName>
        <fullName evidence="1">Uncharacterized protein</fullName>
    </submittedName>
</protein>
<reference evidence="1" key="1">
    <citation type="submission" date="2019-08" db="EMBL/GenBank/DDBJ databases">
        <authorList>
            <person name="Kucharzyk K."/>
            <person name="Murdoch R.W."/>
            <person name="Higgins S."/>
            <person name="Loffler F."/>
        </authorList>
    </citation>
    <scope>NUCLEOTIDE SEQUENCE</scope>
</reference>
<dbReference type="AntiFam" id="ANF00142">
    <property type="entry name" value="Shadow ORF (opposite yadG)"/>
</dbReference>
<gene>
    <name evidence="1" type="ORF">SDC9_97588</name>
</gene>
<dbReference type="AlphaFoldDB" id="A0A645ACB6"/>
<sequence length="49" mass="5888">MVNYVNYFVHKSNVMRDQNETVLIVLQELGEPFDVFFVKIVGWFIEQHN</sequence>
<comment type="caution">
    <text evidence="1">The sequence shown here is derived from an EMBL/GenBank/DDBJ whole genome shotgun (WGS) entry which is preliminary data.</text>
</comment>
<accession>A0A645ACB6</accession>
<evidence type="ECO:0000313" key="1">
    <source>
        <dbReference type="EMBL" id="MPM50842.1"/>
    </source>
</evidence>
<name>A0A645ACB6_9ZZZZ</name>